<evidence type="ECO:0000313" key="3">
    <source>
        <dbReference type="EMBL" id="GAK54846.1"/>
    </source>
</evidence>
<evidence type="ECO:0000256" key="1">
    <source>
        <dbReference type="SAM" id="Phobius"/>
    </source>
</evidence>
<feature type="domain" description="Ice-binding protein C-terminal" evidence="2">
    <location>
        <begin position="456"/>
        <end position="476"/>
    </location>
</feature>
<dbReference type="EMBL" id="DF820463">
    <property type="protein sequence ID" value="GAK54846.1"/>
    <property type="molecule type" value="Genomic_DNA"/>
</dbReference>
<keyword evidence="4" id="KW-1185">Reference proteome</keyword>
<name>A0A0S6WB09_VECG1</name>
<organism evidence="3">
    <name type="scientific">Vecturithrix granuli</name>
    <dbReference type="NCBI Taxonomy" id="1499967"/>
    <lineage>
        <taxon>Bacteria</taxon>
        <taxon>Candidatus Moduliflexota</taxon>
        <taxon>Candidatus Vecturitrichia</taxon>
        <taxon>Candidatus Vecturitrichales</taxon>
        <taxon>Candidatus Vecturitrichaceae</taxon>
        <taxon>Candidatus Vecturithrix</taxon>
    </lineage>
</organism>
<keyword evidence="1" id="KW-1133">Transmembrane helix</keyword>
<keyword evidence="1" id="KW-0812">Transmembrane</keyword>
<sequence>MYIEAKIMKALANTHNRFPIIVIGVVLLLAPFSVAYAASYSQDLTFETSDQSMWSSGSSFIIDYSKFWPFFEWNVNPDPVGGFVGGKVTIVPAGCAPWWLGGGCWDAVTIDTTTGAEVDTATDGEIGLEFGFKLDSGSVNVSYPVNVELIYPENVQPGETFTISSQYSVNPAAFFTTNFPELQTYADLIFDVYASIQAELCAAGACTSGGVTLDVNKALEIFAFNRDGNGQLSLFGEVYADLEEGVEIPLGIEVEDVGTVDLGTMTVWMPDIDTTGSLTGGDTLSSTGSDDAFYVGLDVDSIATTLMGLPSLEGSAWVIDYNILDVILGPDFDIEQAFSFNPNLTISLDLGTGEVVEFPFGGSVEIMMPYEDLNITPTFSIARNTFNSETDLGIGLAGSIAMLDASLPDFDLSIGPLFKKEFETGSLLSLELWHKNFSLLGFQDFQTATFTVEVMPEPGTLILLGLGLAGLGFLRRKKRS</sequence>
<keyword evidence="1" id="KW-0472">Membrane</keyword>
<proteinExistence type="predicted"/>
<evidence type="ECO:0000259" key="2">
    <source>
        <dbReference type="Pfam" id="PF07589"/>
    </source>
</evidence>
<dbReference type="Pfam" id="PF07589">
    <property type="entry name" value="PEP-CTERM"/>
    <property type="match status" value="1"/>
</dbReference>
<protein>
    <recommendedName>
        <fullName evidence="2">Ice-binding protein C-terminal domain-containing protein</fullName>
    </recommendedName>
</protein>
<reference evidence="3" key="1">
    <citation type="journal article" date="2015" name="PeerJ">
        <title>First genomic representation of candidate bacterial phylum KSB3 points to enhanced environmental sensing as a trigger of wastewater bulking.</title>
        <authorList>
            <person name="Sekiguchi Y."/>
            <person name="Ohashi A."/>
            <person name="Parks D.H."/>
            <person name="Yamauchi T."/>
            <person name="Tyson G.W."/>
            <person name="Hugenholtz P."/>
        </authorList>
    </citation>
    <scope>NUCLEOTIDE SEQUENCE [LARGE SCALE GENOMIC DNA]</scope>
</reference>
<dbReference type="Proteomes" id="UP000030661">
    <property type="component" value="Unassembled WGS sequence"/>
</dbReference>
<evidence type="ECO:0000313" key="4">
    <source>
        <dbReference type="Proteomes" id="UP000030661"/>
    </source>
</evidence>
<dbReference type="NCBIfam" id="TIGR02595">
    <property type="entry name" value="PEP_CTERM"/>
    <property type="match status" value="1"/>
</dbReference>
<dbReference type="HOGENOM" id="CLU_568232_0_0_0"/>
<dbReference type="InterPro" id="IPR013424">
    <property type="entry name" value="Ice-binding_C"/>
</dbReference>
<dbReference type="AlphaFoldDB" id="A0A0S6WB09"/>
<feature type="transmembrane region" description="Helical" evidence="1">
    <location>
        <begin position="458"/>
        <end position="474"/>
    </location>
</feature>
<accession>A0A0S6WB09</accession>
<gene>
    <name evidence="3" type="ORF">U27_01677</name>
</gene>